<keyword evidence="9" id="KW-1185">Reference proteome</keyword>
<protein>
    <recommendedName>
        <fullName evidence="7">Phosphatidylglycerol--prolipoprotein diacylglyceryl transferase</fullName>
        <ecNumber evidence="7">2.5.1.145</ecNumber>
    </recommendedName>
</protein>
<dbReference type="KEGG" id="scr:SCHRY_v1c03140"/>
<feature type="binding site" evidence="7">
    <location>
        <position position="159"/>
    </location>
    <ligand>
        <name>a 1,2-diacyl-sn-glycero-3-phospho-(1'-sn-glycerol)</name>
        <dbReference type="ChEBI" id="CHEBI:64716"/>
    </ligand>
</feature>
<dbReference type="PANTHER" id="PTHR30589:SF0">
    <property type="entry name" value="PHOSPHATIDYLGLYCEROL--PROLIPOPROTEIN DIACYLGLYCERYL TRANSFERASE"/>
    <property type="match status" value="1"/>
</dbReference>
<keyword evidence="8" id="KW-0449">Lipoprotein</keyword>
<dbReference type="STRING" id="1276227.SCHRY_v1c03140"/>
<comment type="catalytic activity">
    <reaction evidence="7">
        <text>L-cysteinyl-[prolipoprotein] + a 1,2-diacyl-sn-glycero-3-phospho-(1'-sn-glycerol) = an S-1,2-diacyl-sn-glyceryl-L-cysteinyl-[prolipoprotein] + sn-glycerol 1-phosphate + H(+)</text>
        <dbReference type="Rhea" id="RHEA:56712"/>
        <dbReference type="Rhea" id="RHEA-COMP:14679"/>
        <dbReference type="Rhea" id="RHEA-COMP:14680"/>
        <dbReference type="ChEBI" id="CHEBI:15378"/>
        <dbReference type="ChEBI" id="CHEBI:29950"/>
        <dbReference type="ChEBI" id="CHEBI:57685"/>
        <dbReference type="ChEBI" id="CHEBI:64716"/>
        <dbReference type="ChEBI" id="CHEBI:140658"/>
        <dbReference type="EC" id="2.5.1.145"/>
    </reaction>
</comment>
<dbReference type="Proteomes" id="UP000013964">
    <property type="component" value="Chromosome"/>
</dbReference>
<evidence type="ECO:0000256" key="3">
    <source>
        <dbReference type="ARBA" id="ARBA00022679"/>
    </source>
</evidence>
<dbReference type="AlphaFoldDB" id="R4UAF5"/>
<evidence type="ECO:0000313" key="9">
    <source>
        <dbReference type="Proteomes" id="UP000013964"/>
    </source>
</evidence>
<dbReference type="InterPro" id="IPR001640">
    <property type="entry name" value="Lgt"/>
</dbReference>
<name>R4UAF5_9MOLU</name>
<feature type="transmembrane region" description="Helical" evidence="7">
    <location>
        <begin position="31"/>
        <end position="51"/>
    </location>
</feature>
<evidence type="ECO:0000256" key="7">
    <source>
        <dbReference type="HAMAP-Rule" id="MF_01147"/>
    </source>
</evidence>
<accession>R4UAF5</accession>
<dbReference type="OrthoDB" id="871140at2"/>
<gene>
    <name evidence="7" type="primary">lgt</name>
    <name evidence="8" type="ORF">SCHRY_v1c03140</name>
</gene>
<dbReference type="Pfam" id="PF01790">
    <property type="entry name" value="LGT"/>
    <property type="match status" value="1"/>
</dbReference>
<evidence type="ECO:0000256" key="6">
    <source>
        <dbReference type="ARBA" id="ARBA00023136"/>
    </source>
</evidence>
<dbReference type="HOGENOM" id="CLU_444732_0_0_14"/>
<organism evidence="8 9">
    <name type="scientific">Spiroplasma chrysopicola DF-1</name>
    <dbReference type="NCBI Taxonomy" id="1276227"/>
    <lineage>
        <taxon>Bacteria</taxon>
        <taxon>Bacillati</taxon>
        <taxon>Mycoplasmatota</taxon>
        <taxon>Mollicutes</taxon>
        <taxon>Entomoplasmatales</taxon>
        <taxon>Spiroplasmataceae</taxon>
        <taxon>Spiroplasma</taxon>
    </lineage>
</organism>
<keyword evidence="6 7" id="KW-0472">Membrane</keyword>
<keyword evidence="2 7" id="KW-1003">Cell membrane</keyword>
<keyword evidence="3 7" id="KW-0808">Transferase</keyword>
<feature type="transmembrane region" description="Helical" evidence="7">
    <location>
        <begin position="63"/>
        <end position="81"/>
    </location>
</feature>
<evidence type="ECO:0000256" key="4">
    <source>
        <dbReference type="ARBA" id="ARBA00022692"/>
    </source>
</evidence>
<evidence type="ECO:0000313" key="8">
    <source>
        <dbReference type="EMBL" id="AGM24899.1"/>
    </source>
</evidence>
<dbReference type="PANTHER" id="PTHR30589">
    <property type="entry name" value="PROLIPOPROTEIN DIACYLGLYCERYL TRANSFERASE"/>
    <property type="match status" value="1"/>
</dbReference>
<evidence type="ECO:0000256" key="5">
    <source>
        <dbReference type="ARBA" id="ARBA00022989"/>
    </source>
</evidence>
<dbReference type="PROSITE" id="PS01311">
    <property type="entry name" value="LGT"/>
    <property type="match status" value="1"/>
</dbReference>
<feature type="transmembrane region" description="Helical" evidence="7">
    <location>
        <begin position="101"/>
        <end position="128"/>
    </location>
</feature>
<comment type="pathway">
    <text evidence="7">Protein modification; lipoprotein biosynthesis (diacylglyceryl transfer).</text>
</comment>
<keyword evidence="4 7" id="KW-0812">Transmembrane</keyword>
<dbReference type="GO" id="GO:0042158">
    <property type="term" value="P:lipoprotein biosynthetic process"/>
    <property type="evidence" value="ECO:0007669"/>
    <property type="project" value="UniProtKB-UniRule"/>
</dbReference>
<dbReference type="GO" id="GO:0005886">
    <property type="term" value="C:plasma membrane"/>
    <property type="evidence" value="ECO:0007669"/>
    <property type="project" value="UniProtKB-SubCell"/>
</dbReference>
<dbReference type="EMBL" id="CP005077">
    <property type="protein sequence ID" value="AGM24899.1"/>
    <property type="molecule type" value="Genomic_DNA"/>
</dbReference>
<sequence>MLFNFLSSPLDPSTITPENTPHNILANYGWVHMYALFMTLGMIAAILVSYFRLKRRHIPIEPLIWSVFLIIPASLFGASFFGKVNTFVDDPWISSRGAIPFFSLFAFWEAGMSIHGGVLFGAIVGLTIFGVVGRSSHVSLWVYADCIIPNILLGQIIGRWGNFFNHELLGNVTTYDALSWLPAFIRDNAWAWDGMHPETVINALGQQEIVYRQPIFLYESFFNFILWVVITFIVPNFGQWCSKKPWKKDPKQYPFDLKYSMQHFFHRKDDLTKMTWSQAWNKAYFKNHPNQAQLETIEPVNVKTGKCKVKNKFTHWWANGSQQLTKLNNPEGYTITRSGVQTGFYFLGWNIIRFILETQRENESELFIKNNRVADYTVLLLIAFAGLLIILFAQLVAPYHYRKNGFLYEKEYVNYQTLNNWHFKRYLEQNLILGEENYYDTLPLAIKKYVMQYLGYSSQQFDKYFIFENFLANDVPKVEVVNFSFKIKAINNRENYFTDEIVVVIDHKLDLTPIFNRKKIVVNQQKNNKVSKAEIIKAMRTILTDQTVKGKIETYWRKIYPQLNSAKTNVLTIPLEQLLNFDELTIANNNLEISKFKVKETECYYIEKKITFKI</sequence>
<evidence type="ECO:0000256" key="1">
    <source>
        <dbReference type="ARBA" id="ARBA00007150"/>
    </source>
</evidence>
<feature type="transmembrane region" description="Helical" evidence="7">
    <location>
        <begin position="140"/>
        <end position="158"/>
    </location>
</feature>
<dbReference type="RefSeq" id="WP_016338725.1">
    <property type="nucleotide sequence ID" value="NC_021280.1"/>
</dbReference>
<feature type="transmembrane region" description="Helical" evidence="7">
    <location>
        <begin position="221"/>
        <end position="238"/>
    </location>
</feature>
<evidence type="ECO:0000256" key="2">
    <source>
        <dbReference type="ARBA" id="ARBA00022475"/>
    </source>
</evidence>
<comment type="similarity">
    <text evidence="1 7">Belongs to the Lgt family.</text>
</comment>
<comment type="function">
    <text evidence="7">Catalyzes the transfer of the diacylglyceryl group from phosphatidylglycerol to the sulfhydryl group of the N-terminal cysteine of a prolipoprotein, the first step in the formation of mature lipoproteins.</text>
</comment>
<proteinExistence type="inferred from homology"/>
<dbReference type="eggNOG" id="COG0682">
    <property type="taxonomic scope" value="Bacteria"/>
</dbReference>
<dbReference type="PATRIC" id="fig|1276227.3.peg.313"/>
<dbReference type="UniPathway" id="UPA00664"/>
<feature type="transmembrane region" description="Helical" evidence="7">
    <location>
        <begin position="376"/>
        <end position="397"/>
    </location>
</feature>
<keyword evidence="5 7" id="KW-1133">Transmembrane helix</keyword>
<dbReference type="EC" id="2.5.1.145" evidence="7"/>
<comment type="subcellular location">
    <subcellularLocation>
        <location evidence="7">Cell membrane</location>
        <topology evidence="7">Multi-pass membrane protein</topology>
    </subcellularLocation>
</comment>
<dbReference type="HAMAP" id="MF_01147">
    <property type="entry name" value="Lgt"/>
    <property type="match status" value="1"/>
</dbReference>
<dbReference type="GO" id="GO:0008961">
    <property type="term" value="F:phosphatidylglycerol-prolipoprotein diacylglyceryl transferase activity"/>
    <property type="evidence" value="ECO:0007669"/>
    <property type="project" value="UniProtKB-UniRule"/>
</dbReference>
<reference evidence="8 9" key="1">
    <citation type="journal article" date="2013" name="Genome Biol. Evol.">
        <title>Complete genomes of two dipteran-associated spiroplasmas provided insights into the origin, dynamics, and impacts of viral invasion in spiroplasma.</title>
        <authorList>
            <person name="Ku C."/>
            <person name="Lo W.S."/>
            <person name="Chen L.L."/>
            <person name="Kuo C.H."/>
        </authorList>
    </citation>
    <scope>NUCLEOTIDE SEQUENCE [LARGE SCALE GENOMIC DNA]</scope>
    <source>
        <strain evidence="8 9">DF-1</strain>
    </source>
</reference>